<dbReference type="Proteomes" id="UP001596013">
    <property type="component" value="Unassembled WGS sequence"/>
</dbReference>
<dbReference type="InterPro" id="IPR008948">
    <property type="entry name" value="L-Aspartase-like"/>
</dbReference>
<evidence type="ECO:0000259" key="6">
    <source>
        <dbReference type="Pfam" id="PF00206"/>
    </source>
</evidence>
<feature type="binding site" evidence="5">
    <location>
        <position position="312"/>
    </location>
    <ligand>
        <name>substrate</name>
    </ligand>
</feature>
<dbReference type="InterPro" id="IPR005677">
    <property type="entry name" value="Fum_hydII"/>
</dbReference>
<dbReference type="Gene3D" id="1.10.275.10">
    <property type="entry name" value="Fumarase/aspartase (N-terminal domain)"/>
    <property type="match status" value="1"/>
</dbReference>
<keyword evidence="3 5" id="KW-0816">Tricarboxylic acid cycle</keyword>
<name>A0ABW0JP85_9GAMM</name>
<evidence type="ECO:0000256" key="3">
    <source>
        <dbReference type="ARBA" id="ARBA00022532"/>
    </source>
</evidence>
<comment type="catalytic activity">
    <reaction evidence="5">
        <text>(S)-malate = fumarate + H2O</text>
        <dbReference type="Rhea" id="RHEA:12460"/>
        <dbReference type="ChEBI" id="CHEBI:15377"/>
        <dbReference type="ChEBI" id="CHEBI:15589"/>
        <dbReference type="ChEBI" id="CHEBI:29806"/>
        <dbReference type="EC" id="4.2.1.2"/>
    </reaction>
</comment>
<dbReference type="InterPro" id="IPR018951">
    <property type="entry name" value="Fumarase_C_C"/>
</dbReference>
<keyword evidence="2 5" id="KW-0963">Cytoplasm</keyword>
<dbReference type="Pfam" id="PF10415">
    <property type="entry name" value="FumaraseC_C"/>
    <property type="match status" value="1"/>
</dbReference>
<comment type="subunit">
    <text evidence="5">Homotetramer.</text>
</comment>
<feature type="active site" description="Proton donor/acceptor" evidence="5">
    <location>
        <position position="181"/>
    </location>
</feature>
<dbReference type="Gene3D" id="1.10.40.30">
    <property type="entry name" value="Fumarase/aspartase (C-terminal domain)"/>
    <property type="match status" value="1"/>
</dbReference>
<dbReference type="InterPro" id="IPR020557">
    <property type="entry name" value="Fumarate_lyase_CS"/>
</dbReference>
<protein>
    <recommendedName>
        <fullName evidence="5">Fumarate hydratase class II</fullName>
        <shortName evidence="5">Fumarase C</shortName>
        <ecNumber evidence="5">4.2.1.2</ecNumber>
    </recommendedName>
    <alternativeName>
        <fullName evidence="5">Aerobic fumarase</fullName>
    </alternativeName>
    <alternativeName>
        <fullName evidence="5">Iron-independent fumarase</fullName>
    </alternativeName>
</protein>
<sequence length="459" mass="48561">MSGFRTEHDSMGELRVPADALYGAQTQRAIDNFPISGLHLPRQFIRALGLVKAAAAEVNLAMGHLKKNQAAAIRKAALAVADGQYDAHFPIDIFQTGSGTSTNMNANEVIAHLAVEGGTKVHPNDHVNYGQSSNDVIPTAIHVSATLATSGELLPALKHLRRAIDKRARELKNTPKTGRTHLMDAMPITFGQELSGWSAQIGSAIERIEDALKRVRRLPQGGTAVGTGINADPKFGPAMAAQLKKITGVKFESAENYFEGMAAQDAAVELSGQLKTLAVALMKIANDLRWMNSGPLAGLGEIELPALQPGSSIMPGKVNPVIPEATAMVAAQVIGNDASITIAGQSGNFQLNVMLPLIAYNLLQSIGILANVSMLLADKAIAGFQVNKARVNQALAMNPILVTALNPVIGYEKGAATAKQAYKQHRPIMDVALETTGLSKDELKKLLDPLALTKGGIHG</sequence>
<keyword evidence="4 5" id="KW-0456">Lyase</keyword>
<evidence type="ECO:0000313" key="9">
    <source>
        <dbReference type="Proteomes" id="UP001596013"/>
    </source>
</evidence>
<comment type="caution">
    <text evidence="8">The sequence shown here is derived from an EMBL/GenBank/DDBJ whole genome shotgun (WGS) entry which is preliminary data.</text>
</comment>
<evidence type="ECO:0000259" key="7">
    <source>
        <dbReference type="Pfam" id="PF10415"/>
    </source>
</evidence>
<dbReference type="InterPro" id="IPR022761">
    <property type="entry name" value="Fumarate_lyase_N"/>
</dbReference>
<organism evidence="8 9">
    <name type="scientific">Rhodanobacter umsongensis</name>
    <dbReference type="NCBI Taxonomy" id="633153"/>
    <lineage>
        <taxon>Bacteria</taxon>
        <taxon>Pseudomonadati</taxon>
        <taxon>Pseudomonadota</taxon>
        <taxon>Gammaproteobacteria</taxon>
        <taxon>Lysobacterales</taxon>
        <taxon>Rhodanobacteraceae</taxon>
        <taxon>Rhodanobacter</taxon>
    </lineage>
</organism>
<dbReference type="EC" id="4.2.1.2" evidence="5"/>
<feature type="active site" evidence="5">
    <location>
        <position position="311"/>
    </location>
</feature>
<accession>A0ABW0JP85</accession>
<dbReference type="PROSITE" id="PS00163">
    <property type="entry name" value="FUMARATE_LYASES"/>
    <property type="match status" value="1"/>
</dbReference>
<reference evidence="9" key="1">
    <citation type="journal article" date="2019" name="Int. J. Syst. Evol. Microbiol.">
        <title>The Global Catalogue of Microorganisms (GCM) 10K type strain sequencing project: providing services to taxonomists for standard genome sequencing and annotation.</title>
        <authorList>
            <consortium name="The Broad Institute Genomics Platform"/>
            <consortium name="The Broad Institute Genome Sequencing Center for Infectious Disease"/>
            <person name="Wu L."/>
            <person name="Ma J."/>
        </authorList>
    </citation>
    <scope>NUCLEOTIDE SEQUENCE [LARGE SCALE GENOMIC DNA]</scope>
    <source>
        <strain evidence="9">JCM 17130</strain>
    </source>
</reference>
<dbReference type="PANTHER" id="PTHR11444:SF22">
    <property type="entry name" value="FUMARATE HYDRATASE CLASS II"/>
    <property type="match status" value="1"/>
</dbReference>
<feature type="domain" description="Fumarase C C-terminal" evidence="7">
    <location>
        <begin position="401"/>
        <end position="454"/>
    </location>
</feature>
<dbReference type="CDD" id="cd01362">
    <property type="entry name" value="Fumarase_classII"/>
    <property type="match status" value="1"/>
</dbReference>
<comment type="miscellaneous">
    <text evidence="5">There are 2 substrate-binding sites: the catalytic A site, and the non-catalytic B site that may play a role in the transfer of substrate or product between the active site and the solvent. Alternatively, the B site may bind allosteric effectors.</text>
</comment>
<dbReference type="PRINTS" id="PR00145">
    <property type="entry name" value="ARGSUCLYASE"/>
</dbReference>
<dbReference type="EMBL" id="JBHSMK010000009">
    <property type="protein sequence ID" value="MFC5437546.1"/>
    <property type="molecule type" value="Genomic_DNA"/>
</dbReference>
<dbReference type="RefSeq" id="WP_377306105.1">
    <property type="nucleotide sequence ID" value="NZ_JBHSMK010000009.1"/>
</dbReference>
<feature type="binding site" description="in site B" evidence="5">
    <location>
        <begin position="122"/>
        <end position="125"/>
    </location>
    <ligand>
        <name>substrate</name>
    </ligand>
</feature>
<dbReference type="PANTHER" id="PTHR11444">
    <property type="entry name" value="ASPARTATEAMMONIA/ARGININOSUCCINATE/ADENYLOSUCCINATE LYASE"/>
    <property type="match status" value="1"/>
</dbReference>
<dbReference type="PRINTS" id="PR00149">
    <property type="entry name" value="FUMRATELYASE"/>
</dbReference>
<dbReference type="Gene3D" id="1.20.200.10">
    <property type="entry name" value="Fumarase/aspartase (Central domain)"/>
    <property type="match status" value="1"/>
</dbReference>
<proteinExistence type="inferred from homology"/>
<feature type="binding site" evidence="5">
    <location>
        <position position="180"/>
    </location>
    <ligand>
        <name>substrate</name>
    </ligand>
</feature>
<feature type="binding site" evidence="5">
    <location>
        <begin position="98"/>
        <end position="100"/>
    </location>
    <ligand>
        <name>substrate</name>
    </ligand>
</feature>
<dbReference type="InterPro" id="IPR024083">
    <property type="entry name" value="Fumarase/histidase_N"/>
</dbReference>
<dbReference type="NCBIfam" id="NF008909">
    <property type="entry name" value="PRK12273.1"/>
    <property type="match status" value="1"/>
</dbReference>
<dbReference type="HAMAP" id="MF_00743">
    <property type="entry name" value="FumaraseC"/>
    <property type="match status" value="1"/>
</dbReference>
<feature type="binding site" evidence="5">
    <location>
        <begin position="132"/>
        <end position="134"/>
    </location>
    <ligand>
        <name>substrate</name>
    </ligand>
</feature>
<evidence type="ECO:0000256" key="1">
    <source>
        <dbReference type="ARBA" id="ARBA00009084"/>
    </source>
</evidence>
<comment type="subcellular location">
    <subcellularLocation>
        <location evidence="5">Cytoplasm</location>
    </subcellularLocation>
</comment>
<gene>
    <name evidence="5" type="primary">fumC</name>
    <name evidence="8" type="ORF">ACFPME_13355</name>
</gene>
<dbReference type="InterPro" id="IPR000362">
    <property type="entry name" value="Fumarate_lyase_fam"/>
</dbReference>
<evidence type="ECO:0000313" key="8">
    <source>
        <dbReference type="EMBL" id="MFC5437546.1"/>
    </source>
</evidence>
<comment type="function">
    <text evidence="5">Involved in the TCA cycle. Catalyzes the stereospecific interconversion of fumarate to L-malate.</text>
</comment>
<evidence type="ECO:0000256" key="5">
    <source>
        <dbReference type="HAMAP-Rule" id="MF_00743"/>
    </source>
</evidence>
<evidence type="ECO:0000256" key="4">
    <source>
        <dbReference type="ARBA" id="ARBA00023239"/>
    </source>
</evidence>
<feature type="domain" description="Fumarate lyase N-terminal" evidence="6">
    <location>
        <begin position="12"/>
        <end position="335"/>
    </location>
</feature>
<dbReference type="Pfam" id="PF00206">
    <property type="entry name" value="Lyase_1"/>
    <property type="match status" value="1"/>
</dbReference>
<dbReference type="SUPFAM" id="SSF48557">
    <property type="entry name" value="L-aspartase-like"/>
    <property type="match status" value="1"/>
</dbReference>
<comment type="pathway">
    <text evidence="5">Carbohydrate metabolism; tricarboxylic acid cycle; (S)-malate from fumarate: step 1/1.</text>
</comment>
<comment type="similarity">
    <text evidence="1 5">Belongs to the class-II fumarase/aspartase family. Fumarase subfamily.</text>
</comment>
<evidence type="ECO:0000256" key="2">
    <source>
        <dbReference type="ARBA" id="ARBA00022490"/>
    </source>
</evidence>
<keyword evidence="9" id="KW-1185">Reference proteome</keyword>
<feature type="site" description="Important for catalytic activity" evidence="5">
    <location>
        <position position="324"/>
    </location>
</feature>
<feature type="binding site" evidence="5">
    <location>
        <begin position="317"/>
        <end position="319"/>
    </location>
    <ligand>
        <name>substrate</name>
    </ligand>
</feature>